<organism evidence="10 11">
    <name type="scientific">Sphingomonas oligophenolica</name>
    <dbReference type="NCBI Taxonomy" id="301154"/>
    <lineage>
        <taxon>Bacteria</taxon>
        <taxon>Pseudomonadati</taxon>
        <taxon>Pseudomonadota</taxon>
        <taxon>Alphaproteobacteria</taxon>
        <taxon>Sphingomonadales</taxon>
        <taxon>Sphingomonadaceae</taxon>
        <taxon>Sphingomonas</taxon>
    </lineage>
</organism>
<feature type="region of interest" description="Disordered" evidence="9">
    <location>
        <begin position="1"/>
        <end position="27"/>
    </location>
</feature>
<dbReference type="InterPro" id="IPR015422">
    <property type="entry name" value="PyrdxlP-dep_Trfase_small"/>
</dbReference>
<dbReference type="PROSITE" id="PS00868">
    <property type="entry name" value="CYS_MET_METAB_PP"/>
    <property type="match status" value="1"/>
</dbReference>
<evidence type="ECO:0000256" key="9">
    <source>
        <dbReference type="SAM" id="MobiDB-lite"/>
    </source>
</evidence>
<dbReference type="Proteomes" id="UP001419910">
    <property type="component" value="Unassembled WGS sequence"/>
</dbReference>
<evidence type="ECO:0000256" key="4">
    <source>
        <dbReference type="ARBA" id="ARBA00023239"/>
    </source>
</evidence>
<dbReference type="InterPro" id="IPR000277">
    <property type="entry name" value="Cys/Met-Metab_PyrdxlP-dep_enz"/>
</dbReference>
<evidence type="ECO:0000256" key="8">
    <source>
        <dbReference type="RuleBase" id="RU362118"/>
    </source>
</evidence>
<keyword evidence="4 10" id="KW-0456">Lyase</keyword>
<dbReference type="PANTHER" id="PTHR43500">
    <property type="entry name" value="CYSTATHIONINE BETA-LYASE-RELATED"/>
    <property type="match status" value="1"/>
</dbReference>
<accession>A0ABU9XWS3</accession>
<dbReference type="RefSeq" id="WP_343887580.1">
    <property type="nucleotide sequence ID" value="NZ_BAAAEH010000005.1"/>
</dbReference>
<evidence type="ECO:0000313" key="10">
    <source>
        <dbReference type="EMBL" id="MEN2788007.1"/>
    </source>
</evidence>
<dbReference type="InterPro" id="IPR054542">
    <property type="entry name" value="Cys_met_metab_PP"/>
</dbReference>
<protein>
    <submittedName>
        <fullName evidence="10">Cystathionine beta-lyase</fullName>
        <ecNumber evidence="10">4.4.1.13</ecNumber>
    </submittedName>
</protein>
<evidence type="ECO:0000256" key="7">
    <source>
        <dbReference type="ARBA" id="ARBA00047625"/>
    </source>
</evidence>
<dbReference type="SUPFAM" id="SSF53383">
    <property type="entry name" value="PLP-dependent transferases"/>
    <property type="match status" value="1"/>
</dbReference>
<feature type="compositionally biased region" description="Polar residues" evidence="9">
    <location>
        <begin position="1"/>
        <end position="11"/>
    </location>
</feature>
<evidence type="ECO:0000256" key="5">
    <source>
        <dbReference type="ARBA" id="ARBA00046315"/>
    </source>
</evidence>
<dbReference type="Pfam" id="PF01053">
    <property type="entry name" value="Cys_Met_Meta_PP"/>
    <property type="match status" value="1"/>
</dbReference>
<comment type="caution">
    <text evidence="10">The sequence shown here is derived from an EMBL/GenBank/DDBJ whole genome shotgun (WGS) entry which is preliminary data.</text>
</comment>
<dbReference type="PIRSF" id="PIRSF001434">
    <property type="entry name" value="CGS"/>
    <property type="match status" value="1"/>
</dbReference>
<evidence type="ECO:0000256" key="6">
    <source>
        <dbReference type="ARBA" id="ARBA00047517"/>
    </source>
</evidence>
<dbReference type="InterPro" id="IPR006233">
    <property type="entry name" value="Cys_b_lyase_bac"/>
</dbReference>
<comment type="pathway">
    <text evidence="5">Amino-acid biosynthesis; L-methionine biosynthesis via de novo pathway; L-homocysteine from L-cystathionine: step 1/1.</text>
</comment>
<sequence length="403" mass="42837">MTLSPDLNETTRMVHGGACDGGLVRTPGPPVQRGSTILLKHSRHIYDKSLVTYGRGGLATQATLRAALEDLERADQVQLYPSGLAAITGTIQALTRSGDEVLVADSVYNPTRRFLEGTMRRFGVTARYFHPASDADAVAALITPATRLIYLESPGSLTLDIQDVPAIAAMARTRGVLTAIDNTYAAGVLFKPLDHGVDVSIQSLTKYVCGHSDVFMGMAAARGEAAAMLAESSHEVGWAVSPDDAYMALRGLRTLHMRLAQHGAATLRIAHWLTAQAEVGAVLCPALPSDPNHALWSRDFTGLCGVISIILDGASDAAVNEMLDSLQLFGLGYSWGGFESLVIPCDPQLAARRFPVVKAGPMLRLHIGLEDPDDLIRDLRQALDRLGSGATSRGPVLAAAGSH</sequence>
<comment type="catalytic activity">
    <reaction evidence="7">
        <text>an S-substituted L-cysteine + H2O = a thiol + pyruvate + NH4(+)</text>
        <dbReference type="Rhea" id="RHEA:18121"/>
        <dbReference type="ChEBI" id="CHEBI:15361"/>
        <dbReference type="ChEBI" id="CHEBI:15377"/>
        <dbReference type="ChEBI" id="CHEBI:28938"/>
        <dbReference type="ChEBI" id="CHEBI:29256"/>
        <dbReference type="ChEBI" id="CHEBI:58717"/>
        <dbReference type="EC" id="4.4.1.13"/>
    </reaction>
</comment>
<dbReference type="EC" id="4.4.1.13" evidence="10"/>
<evidence type="ECO:0000256" key="3">
    <source>
        <dbReference type="ARBA" id="ARBA00022898"/>
    </source>
</evidence>
<evidence type="ECO:0000256" key="1">
    <source>
        <dbReference type="ARBA" id="ARBA00001933"/>
    </source>
</evidence>
<comment type="cofactor">
    <cofactor evidence="1 8">
        <name>pyridoxal 5'-phosphate</name>
        <dbReference type="ChEBI" id="CHEBI:597326"/>
    </cofactor>
</comment>
<dbReference type="GO" id="GO:0047804">
    <property type="term" value="F:cysteine-S-conjugate beta-lyase activity"/>
    <property type="evidence" value="ECO:0007669"/>
    <property type="project" value="UniProtKB-EC"/>
</dbReference>
<dbReference type="NCBIfam" id="TIGR01324">
    <property type="entry name" value="cysta_beta_ly_B"/>
    <property type="match status" value="1"/>
</dbReference>
<gene>
    <name evidence="10" type="primary">metC</name>
    <name evidence="10" type="ORF">ABC974_00055</name>
</gene>
<comment type="similarity">
    <text evidence="2 8">Belongs to the trans-sulfuration enzymes family.</text>
</comment>
<keyword evidence="3 8" id="KW-0663">Pyridoxal phosphate</keyword>
<dbReference type="InterPro" id="IPR015421">
    <property type="entry name" value="PyrdxlP-dep_Trfase_major"/>
</dbReference>
<evidence type="ECO:0000256" key="2">
    <source>
        <dbReference type="ARBA" id="ARBA00009077"/>
    </source>
</evidence>
<reference evidence="10 11" key="1">
    <citation type="submission" date="2024-05" db="EMBL/GenBank/DDBJ databases">
        <authorList>
            <person name="Liu Q."/>
            <person name="Xin Y.-H."/>
        </authorList>
    </citation>
    <scope>NUCLEOTIDE SEQUENCE [LARGE SCALE GENOMIC DNA]</scope>
    <source>
        <strain evidence="10 11">CGMCC 1.10181</strain>
    </source>
</reference>
<keyword evidence="11" id="KW-1185">Reference proteome</keyword>
<evidence type="ECO:0000313" key="11">
    <source>
        <dbReference type="Proteomes" id="UP001419910"/>
    </source>
</evidence>
<dbReference type="PANTHER" id="PTHR43500:SF1">
    <property type="entry name" value="CYSTATHIONINE BETA-LYASE-RELATED"/>
    <property type="match status" value="1"/>
</dbReference>
<name>A0ABU9XWS3_9SPHN</name>
<dbReference type="InterPro" id="IPR015424">
    <property type="entry name" value="PyrdxlP-dep_Trfase"/>
</dbReference>
<dbReference type="EMBL" id="JBDIME010000001">
    <property type="protein sequence ID" value="MEN2788007.1"/>
    <property type="molecule type" value="Genomic_DNA"/>
</dbReference>
<dbReference type="Gene3D" id="3.90.1150.10">
    <property type="entry name" value="Aspartate Aminotransferase, domain 1"/>
    <property type="match status" value="1"/>
</dbReference>
<dbReference type="Gene3D" id="3.40.640.10">
    <property type="entry name" value="Type I PLP-dependent aspartate aminotransferase-like (Major domain)"/>
    <property type="match status" value="1"/>
</dbReference>
<proteinExistence type="inferred from homology"/>
<comment type="catalytic activity">
    <reaction evidence="6">
        <text>L,L-cystathionine + H2O = L-homocysteine + pyruvate + NH4(+)</text>
        <dbReference type="Rhea" id="RHEA:13965"/>
        <dbReference type="ChEBI" id="CHEBI:15361"/>
        <dbReference type="ChEBI" id="CHEBI:15377"/>
        <dbReference type="ChEBI" id="CHEBI:28938"/>
        <dbReference type="ChEBI" id="CHEBI:58161"/>
        <dbReference type="ChEBI" id="CHEBI:58199"/>
    </reaction>
</comment>